<comment type="caution">
    <text evidence="2">The sequence shown here is derived from an EMBL/GenBank/DDBJ whole genome shotgun (WGS) entry which is preliminary data.</text>
</comment>
<feature type="transmembrane region" description="Helical" evidence="1">
    <location>
        <begin position="195"/>
        <end position="214"/>
    </location>
</feature>
<dbReference type="InterPro" id="IPR010699">
    <property type="entry name" value="DUF1275"/>
</dbReference>
<evidence type="ECO:0000256" key="1">
    <source>
        <dbReference type="SAM" id="Phobius"/>
    </source>
</evidence>
<organism evidence="2 3">
    <name type="scientific">Paucilactobacillus vaccinostercus DSM 20634</name>
    <dbReference type="NCBI Taxonomy" id="1423813"/>
    <lineage>
        <taxon>Bacteria</taxon>
        <taxon>Bacillati</taxon>
        <taxon>Bacillota</taxon>
        <taxon>Bacilli</taxon>
        <taxon>Lactobacillales</taxon>
        <taxon>Lactobacillaceae</taxon>
        <taxon>Paucilactobacillus</taxon>
    </lineage>
</organism>
<proteinExistence type="predicted"/>
<dbReference type="PANTHER" id="PTHR37314:SF4">
    <property type="entry name" value="UPF0700 TRANSMEMBRANE PROTEIN YOAK"/>
    <property type="match status" value="1"/>
</dbReference>
<keyword evidence="1" id="KW-0472">Membrane</keyword>
<feature type="transmembrane region" description="Helical" evidence="1">
    <location>
        <begin position="171"/>
        <end position="189"/>
    </location>
</feature>
<gene>
    <name evidence="2" type="ORF">FC26_GL000254</name>
</gene>
<reference evidence="2 3" key="1">
    <citation type="journal article" date="2015" name="Genome Announc.">
        <title>Expanding the biotechnology potential of lactobacilli through comparative genomics of 213 strains and associated genera.</title>
        <authorList>
            <person name="Sun Z."/>
            <person name="Harris H.M."/>
            <person name="McCann A."/>
            <person name="Guo C."/>
            <person name="Argimon S."/>
            <person name="Zhang W."/>
            <person name="Yang X."/>
            <person name="Jeffery I.B."/>
            <person name="Cooney J.C."/>
            <person name="Kagawa T.F."/>
            <person name="Liu W."/>
            <person name="Song Y."/>
            <person name="Salvetti E."/>
            <person name="Wrobel A."/>
            <person name="Rasinkangas P."/>
            <person name="Parkhill J."/>
            <person name="Rea M.C."/>
            <person name="O'Sullivan O."/>
            <person name="Ritari J."/>
            <person name="Douillard F.P."/>
            <person name="Paul Ross R."/>
            <person name="Yang R."/>
            <person name="Briner A.E."/>
            <person name="Felis G.E."/>
            <person name="de Vos W.M."/>
            <person name="Barrangou R."/>
            <person name="Klaenhammer T.R."/>
            <person name="Caufield P.W."/>
            <person name="Cui Y."/>
            <person name="Zhang H."/>
            <person name="O'Toole P.W."/>
        </authorList>
    </citation>
    <scope>NUCLEOTIDE SEQUENCE [LARGE SCALE GENOMIC DNA]</scope>
    <source>
        <strain evidence="2 3">DSM 20634</strain>
    </source>
</reference>
<name>A0A0R2A5N0_9LACO</name>
<keyword evidence="1" id="KW-1133">Transmembrane helix</keyword>
<dbReference type="EMBL" id="AYYY01000061">
    <property type="protein sequence ID" value="KRM60772.1"/>
    <property type="molecule type" value="Genomic_DNA"/>
</dbReference>
<keyword evidence="3" id="KW-1185">Reference proteome</keyword>
<dbReference type="Pfam" id="PF06912">
    <property type="entry name" value="DUF1275"/>
    <property type="match status" value="1"/>
</dbReference>
<accession>A0A0R2A5N0</accession>
<dbReference type="PANTHER" id="PTHR37314">
    <property type="entry name" value="SLR0142 PROTEIN"/>
    <property type="match status" value="1"/>
</dbReference>
<dbReference type="AlphaFoldDB" id="A0A0R2A5N0"/>
<dbReference type="PATRIC" id="fig|1423813.3.peg.263"/>
<feature type="transmembrane region" description="Helical" evidence="1">
    <location>
        <begin position="32"/>
        <end position="48"/>
    </location>
</feature>
<dbReference type="Proteomes" id="UP000051733">
    <property type="component" value="Unassembled WGS sequence"/>
</dbReference>
<protein>
    <recommendedName>
        <fullName evidence="4">DUF1275 domain-containing protein</fullName>
    </recommendedName>
</protein>
<evidence type="ECO:0000313" key="3">
    <source>
        <dbReference type="Proteomes" id="UP000051733"/>
    </source>
</evidence>
<sequence>MPIYEKTSFGALLTMAAGGIDAYSYLFHGEVFAGLQTGNLILLGVNLGQGDFSTSLHYVISILAFFVGTILIRLWQRQPRFTQPDPVRKQWVLAYESGLLLLTALVANLVPSVLVTVLLSFAAAAELQEFRRLNGGPFTPLMMTGNLRTLAETTIDALVYHDSQALQKLKATGAIMLTFGLGACLIALTAPWLHLLSILVPAAILLCAWMMLIGHHSYNR</sequence>
<evidence type="ECO:0000313" key="2">
    <source>
        <dbReference type="EMBL" id="KRM60772.1"/>
    </source>
</evidence>
<keyword evidence="1" id="KW-0812">Transmembrane</keyword>
<feature type="transmembrane region" description="Helical" evidence="1">
    <location>
        <begin position="99"/>
        <end position="124"/>
    </location>
</feature>
<feature type="transmembrane region" description="Helical" evidence="1">
    <location>
        <begin position="55"/>
        <end position="75"/>
    </location>
</feature>
<dbReference type="STRING" id="1423813.FC26_GL000254"/>
<evidence type="ECO:0008006" key="4">
    <source>
        <dbReference type="Google" id="ProtNLM"/>
    </source>
</evidence>